<dbReference type="SUPFAM" id="SSF46955">
    <property type="entry name" value="Putative DNA-binding domain"/>
    <property type="match status" value="1"/>
</dbReference>
<dbReference type="AlphaFoldDB" id="A0A1I1I4H0"/>
<dbReference type="Proteomes" id="UP000199577">
    <property type="component" value="Unassembled WGS sequence"/>
</dbReference>
<feature type="domain" description="Helix-turn-helix" evidence="1">
    <location>
        <begin position="45"/>
        <end position="88"/>
    </location>
</feature>
<keyword evidence="3" id="KW-1185">Reference proteome</keyword>
<dbReference type="InterPro" id="IPR041657">
    <property type="entry name" value="HTH_17"/>
</dbReference>
<evidence type="ECO:0000259" key="1">
    <source>
        <dbReference type="Pfam" id="PF12728"/>
    </source>
</evidence>
<dbReference type="OrthoDB" id="1097811at2"/>
<reference evidence="2 3" key="1">
    <citation type="submission" date="2016-10" db="EMBL/GenBank/DDBJ databases">
        <authorList>
            <person name="de Groot N.N."/>
        </authorList>
    </citation>
    <scope>NUCLEOTIDE SEQUENCE [LARGE SCALE GENOMIC DNA]</scope>
    <source>
        <strain evidence="2 3">DSM 22900</strain>
    </source>
</reference>
<dbReference type="Pfam" id="PF12728">
    <property type="entry name" value="HTH_17"/>
    <property type="match status" value="1"/>
</dbReference>
<name>A0A1I1I4H0_9SPHI</name>
<sequence>MQLFDSNALKECIKDAVREEMHVLISNLRNDSPKKEQTEERLKTKQEMAKELDISLVSLTDWMKKGRIPYRTMGKRVYFKKSEVIEAMSKSPNRQGGRHGK</sequence>
<protein>
    <submittedName>
        <fullName evidence="2">DNA binding domain-containing protein, excisionase family</fullName>
    </submittedName>
</protein>
<proteinExistence type="predicted"/>
<dbReference type="EMBL" id="FOLL01000008">
    <property type="protein sequence ID" value="SFC30981.1"/>
    <property type="molecule type" value="Genomic_DNA"/>
</dbReference>
<gene>
    <name evidence="2" type="ORF">SAMN05421747_10846</name>
</gene>
<evidence type="ECO:0000313" key="3">
    <source>
        <dbReference type="Proteomes" id="UP000199577"/>
    </source>
</evidence>
<organism evidence="2 3">
    <name type="scientific">Parapedobacter composti</name>
    <dbReference type="NCBI Taxonomy" id="623281"/>
    <lineage>
        <taxon>Bacteria</taxon>
        <taxon>Pseudomonadati</taxon>
        <taxon>Bacteroidota</taxon>
        <taxon>Sphingobacteriia</taxon>
        <taxon>Sphingobacteriales</taxon>
        <taxon>Sphingobacteriaceae</taxon>
        <taxon>Parapedobacter</taxon>
    </lineage>
</organism>
<accession>A0A1I1I4H0</accession>
<dbReference type="InterPro" id="IPR009061">
    <property type="entry name" value="DNA-bd_dom_put_sf"/>
</dbReference>
<dbReference type="STRING" id="623281.SAMN05421747_10846"/>
<evidence type="ECO:0000313" key="2">
    <source>
        <dbReference type="EMBL" id="SFC30981.1"/>
    </source>
</evidence>